<dbReference type="Proteomes" id="UP000509750">
    <property type="component" value="Plasmid unnamed3"/>
</dbReference>
<evidence type="ECO:0000313" key="1">
    <source>
        <dbReference type="EMBL" id="QLG30009.1"/>
    </source>
</evidence>
<protein>
    <submittedName>
        <fullName evidence="1">Uncharacterized protein</fullName>
    </submittedName>
</protein>
<organism evidence="1 2">
    <name type="scientific">Halorarum halophilum</name>
    <dbReference type="NCBI Taxonomy" id="2743090"/>
    <lineage>
        <taxon>Archaea</taxon>
        <taxon>Methanobacteriati</taxon>
        <taxon>Methanobacteriota</taxon>
        <taxon>Stenosarchaea group</taxon>
        <taxon>Halobacteria</taxon>
        <taxon>Halobacteriales</taxon>
        <taxon>Haloferacaceae</taxon>
        <taxon>Halorarum</taxon>
    </lineage>
</organism>
<dbReference type="KEGG" id="halg:HUG10_20600"/>
<name>A0A7D5H008_9EURY</name>
<dbReference type="RefSeq" id="WP_179171583.1">
    <property type="nucleotide sequence ID" value="NZ_CP058532.1"/>
</dbReference>
<sequence length="55" mass="6324">MRLNGIHAEQGPVDEEIDRYHTDQYDTYVVLANGTRVDLAGNNWTELDITEDDDE</sequence>
<keyword evidence="2" id="KW-1185">Reference proteome</keyword>
<evidence type="ECO:0000313" key="2">
    <source>
        <dbReference type="Proteomes" id="UP000509750"/>
    </source>
</evidence>
<reference evidence="1 2" key="1">
    <citation type="submission" date="2020-07" db="EMBL/GenBank/DDBJ databases">
        <title>Gai3-2, isolated from salt lake.</title>
        <authorList>
            <person name="Cui H."/>
            <person name="Shi X."/>
        </authorList>
    </citation>
    <scope>NUCLEOTIDE SEQUENCE [LARGE SCALE GENOMIC DNA]</scope>
    <source>
        <strain evidence="1 2">Gai3-2</strain>
        <plasmid evidence="1 2">unnamed3</plasmid>
    </source>
</reference>
<proteinExistence type="predicted"/>
<dbReference type="EMBL" id="CP058532">
    <property type="protein sequence ID" value="QLG30009.1"/>
    <property type="molecule type" value="Genomic_DNA"/>
</dbReference>
<dbReference type="AlphaFoldDB" id="A0A7D5H008"/>
<accession>A0A7D5H008</accession>
<gene>
    <name evidence="1" type="ORF">HUG10_20600</name>
</gene>
<dbReference type="GeneID" id="56031287"/>
<keyword evidence="1" id="KW-0614">Plasmid</keyword>
<geneLocation type="plasmid" evidence="1 2">
    <name>unnamed3</name>
</geneLocation>